<organism evidence="7 8">
    <name type="scientific">Brachybacterium paraconglomeratum</name>
    <dbReference type="NCBI Taxonomy" id="173362"/>
    <lineage>
        <taxon>Bacteria</taxon>
        <taxon>Bacillati</taxon>
        <taxon>Actinomycetota</taxon>
        <taxon>Actinomycetes</taxon>
        <taxon>Micrococcales</taxon>
        <taxon>Dermabacteraceae</taxon>
        <taxon>Brachybacterium</taxon>
    </lineage>
</organism>
<evidence type="ECO:0000256" key="1">
    <source>
        <dbReference type="ARBA" id="ARBA00022741"/>
    </source>
</evidence>
<dbReference type="InterPro" id="IPR000212">
    <property type="entry name" value="DNA_helicase_UvrD/REP"/>
</dbReference>
<reference evidence="7 8" key="1">
    <citation type="submission" date="2018-07" db="EMBL/GenBank/DDBJ databases">
        <title>Brachybacteriurn paraconglorneratum KCTC 9916.</title>
        <authorList>
            <person name="Li Y."/>
        </authorList>
    </citation>
    <scope>NUCLEOTIDE SEQUENCE [LARGE SCALE GENOMIC DNA]</scope>
    <source>
        <strain evidence="7 8">KCTC 9916</strain>
    </source>
</reference>
<dbReference type="GeneID" id="78120836"/>
<dbReference type="GO" id="GO:0005524">
    <property type="term" value="F:ATP binding"/>
    <property type="evidence" value="ECO:0007669"/>
    <property type="project" value="UniProtKB-KW"/>
</dbReference>
<dbReference type="GO" id="GO:0000725">
    <property type="term" value="P:recombinational repair"/>
    <property type="evidence" value="ECO:0007669"/>
    <property type="project" value="TreeGrafter"/>
</dbReference>
<feature type="domain" description="UvrD-like helicase C-terminal" evidence="6">
    <location>
        <begin position="387"/>
        <end position="439"/>
    </location>
</feature>
<dbReference type="GO" id="GO:0003677">
    <property type="term" value="F:DNA binding"/>
    <property type="evidence" value="ECO:0007669"/>
    <property type="project" value="InterPro"/>
</dbReference>
<accession>A0A426SM38</accession>
<keyword evidence="1" id="KW-0547">Nucleotide-binding</keyword>
<dbReference type="PANTHER" id="PTHR11070">
    <property type="entry name" value="UVRD / RECB / PCRA DNA HELICASE FAMILY MEMBER"/>
    <property type="match status" value="1"/>
</dbReference>
<dbReference type="PANTHER" id="PTHR11070:SF2">
    <property type="entry name" value="ATP-DEPENDENT DNA HELICASE SRS2"/>
    <property type="match status" value="1"/>
</dbReference>
<dbReference type="InterPro" id="IPR027417">
    <property type="entry name" value="P-loop_NTPase"/>
</dbReference>
<evidence type="ECO:0000313" key="7">
    <source>
        <dbReference type="EMBL" id="RRR19146.1"/>
    </source>
</evidence>
<dbReference type="AlphaFoldDB" id="A0A426SM38"/>
<keyword evidence="4" id="KW-0067">ATP-binding</keyword>
<evidence type="ECO:0000313" key="8">
    <source>
        <dbReference type="Proteomes" id="UP000274327"/>
    </source>
</evidence>
<dbReference type="InterPro" id="IPR014016">
    <property type="entry name" value="UvrD-like_ATP-bd"/>
</dbReference>
<dbReference type="Pfam" id="PF00580">
    <property type="entry name" value="UvrD-helicase"/>
    <property type="match status" value="1"/>
</dbReference>
<protein>
    <submittedName>
        <fullName evidence="7">Uncharacterized protein</fullName>
    </submittedName>
</protein>
<evidence type="ECO:0000256" key="2">
    <source>
        <dbReference type="ARBA" id="ARBA00022801"/>
    </source>
</evidence>
<keyword evidence="2" id="KW-0378">Hydrolase</keyword>
<evidence type="ECO:0000259" key="6">
    <source>
        <dbReference type="Pfam" id="PF13538"/>
    </source>
</evidence>
<proteinExistence type="predicted"/>
<dbReference type="SUPFAM" id="SSF52540">
    <property type="entry name" value="P-loop containing nucleoside triphosphate hydrolases"/>
    <property type="match status" value="1"/>
</dbReference>
<dbReference type="Gene3D" id="3.40.50.300">
    <property type="entry name" value="P-loop containing nucleotide triphosphate hydrolases"/>
    <property type="match status" value="2"/>
</dbReference>
<dbReference type="GO" id="GO:0016787">
    <property type="term" value="F:hydrolase activity"/>
    <property type="evidence" value="ECO:0007669"/>
    <property type="project" value="UniProtKB-KW"/>
</dbReference>
<comment type="caution">
    <text evidence="7">The sequence shown here is derived from an EMBL/GenBank/DDBJ whole genome shotgun (WGS) entry which is preliminary data.</text>
</comment>
<keyword evidence="8" id="KW-1185">Reference proteome</keyword>
<dbReference type="Pfam" id="PF13538">
    <property type="entry name" value="UvrD_C_2"/>
    <property type="match status" value="1"/>
</dbReference>
<dbReference type="Proteomes" id="UP000274327">
    <property type="component" value="Unassembled WGS sequence"/>
</dbReference>
<sequence>MSPEEPSPVLDASQRRVAEAGPEDRLIVTAAAGQGKTETVLARLQALSEDGISVQDDVVVLSFSRAAVDTVRRRAREAGLASIRIRTFDSFAAQILSQHGELEAVRGFEARIRRATEIIESGEAEVEDLAHVIVDESQDLVGDRAELVLALISAAEECGFTVLGDPLQGIYDFQLDEDASVSKRTSAELLDALAYDHGAERFELTGHYRATSDRLRSLIVVGDRLRTLSTDGSKAGEAHQLLDSYRHRDATGRYTRSGLSHLMGYLELEDGETTAVLAATNYAVLLASEQLHELDVEHVIRRRAKDLGIAPWVATALAELDARTLSRDEVIESLERATDHPIDAWRLLKDAEADRRDHRTLDMRRLSRRLQNGIIPLGLSPKDGAAVTASTVHRAKGLEFDHVIDLVPGPGSAASEVTWRTLRQKYVASSRARESLFIVPEIPSENGYAKKIDERWWEFRFRGRGKPYPRRIEVTNEDVHTIYPSFDSPDEALRAQKLLMAGEPIGRAVELVLDAQPGRAQLGTYWIRYQETVLGQMTESFSWAVKNRLLFKSGSPWPETFEGARVTSIETVAGDPDDTRDLEIGPGGYWLVPRLAGLVQGRWPTDKGDKHD</sequence>
<feature type="domain" description="UvrD-like helicase ATP-binding" evidence="5">
    <location>
        <begin position="11"/>
        <end position="104"/>
    </location>
</feature>
<evidence type="ECO:0000259" key="5">
    <source>
        <dbReference type="Pfam" id="PF00580"/>
    </source>
</evidence>
<dbReference type="EMBL" id="QOCI01000004">
    <property type="protein sequence ID" value="RRR19146.1"/>
    <property type="molecule type" value="Genomic_DNA"/>
</dbReference>
<dbReference type="RefSeq" id="WP_126986170.1">
    <property type="nucleotide sequence ID" value="NZ_ML133853.1"/>
</dbReference>
<dbReference type="InterPro" id="IPR027785">
    <property type="entry name" value="UvrD-like_helicase_C"/>
</dbReference>
<keyword evidence="3" id="KW-0347">Helicase</keyword>
<dbReference type="GO" id="GO:0043138">
    <property type="term" value="F:3'-5' DNA helicase activity"/>
    <property type="evidence" value="ECO:0007669"/>
    <property type="project" value="TreeGrafter"/>
</dbReference>
<evidence type="ECO:0000256" key="3">
    <source>
        <dbReference type="ARBA" id="ARBA00022806"/>
    </source>
</evidence>
<name>A0A426SM38_9MICO</name>
<evidence type="ECO:0000256" key="4">
    <source>
        <dbReference type="ARBA" id="ARBA00022840"/>
    </source>
</evidence>
<gene>
    <name evidence="7" type="ORF">DS079_07340</name>
</gene>